<dbReference type="Proteomes" id="UP000465221">
    <property type="component" value="Unassembled WGS sequence"/>
</dbReference>
<keyword evidence="1" id="KW-0001">2Fe-2S</keyword>
<sequence length="254" mass="28070">MCSAKAKAQKTLEYLASFFPRYIRPSQWMSGAQENDQKCDQNLTCVVIIGGIGITAFLLSIRDWESKGVPCHIHYAVRSPEEAAFLEQLPADKTTLYATSRRERLDIGNVIPKPGPDNAYQARIFSCGPSRMMQECARITTQLGYPEYMVHFEDFGGGEGGNLGDAFEVEVDEPDTNRHEKLTVPSNKTLLDILNEAGFDIVYSCKSGACGACKVKVCQGEVDYKSTALLAMEKGSALHSCVDRRRGKLKIVID</sequence>
<dbReference type="PANTHER" id="PTHR30212">
    <property type="entry name" value="PROTEIN YIIM"/>
    <property type="match status" value="1"/>
</dbReference>
<comment type="caution">
    <text evidence="4">The sequence shown here is derived from an EMBL/GenBank/DDBJ whole genome shotgun (WGS) entry which is preliminary data.</text>
</comment>
<dbReference type="InterPro" id="IPR052353">
    <property type="entry name" value="Benzoxazolinone_Detox_Enz"/>
</dbReference>
<dbReference type="InterPro" id="IPR036010">
    <property type="entry name" value="2Fe-2S_ferredoxin-like_sf"/>
</dbReference>
<keyword evidence="4" id="KW-0560">Oxidoreductase</keyword>
<keyword evidence="1" id="KW-0479">Metal-binding</keyword>
<dbReference type="InterPro" id="IPR012675">
    <property type="entry name" value="Beta-grasp_dom_sf"/>
</dbReference>
<evidence type="ECO:0000256" key="2">
    <source>
        <dbReference type="ARBA" id="ARBA00023014"/>
    </source>
</evidence>
<dbReference type="SUPFAM" id="SSF54292">
    <property type="entry name" value="2Fe-2S ferredoxin-like"/>
    <property type="match status" value="1"/>
</dbReference>
<keyword evidence="4" id="KW-0223">Dioxygenase</keyword>
<dbReference type="Gene3D" id="3.40.50.80">
    <property type="entry name" value="Nucleotide-binding domain of ferredoxin-NADP reductase (FNR) module"/>
    <property type="match status" value="1"/>
</dbReference>
<dbReference type="InterPro" id="IPR006058">
    <property type="entry name" value="2Fe2S_fd_BS"/>
</dbReference>
<keyword evidence="1" id="KW-0408">Iron</keyword>
<organism evidence="4 5">
    <name type="scientific">Aspergillus udagawae</name>
    <dbReference type="NCBI Taxonomy" id="91492"/>
    <lineage>
        <taxon>Eukaryota</taxon>
        <taxon>Fungi</taxon>
        <taxon>Dikarya</taxon>
        <taxon>Ascomycota</taxon>
        <taxon>Pezizomycotina</taxon>
        <taxon>Eurotiomycetes</taxon>
        <taxon>Eurotiomycetidae</taxon>
        <taxon>Eurotiales</taxon>
        <taxon>Aspergillaceae</taxon>
        <taxon>Aspergillus</taxon>
        <taxon>Aspergillus subgen. Fumigati</taxon>
    </lineage>
</organism>
<dbReference type="SUPFAM" id="SSF52343">
    <property type="entry name" value="Ferredoxin reductase-like, C-terminal NADP-linked domain"/>
    <property type="match status" value="1"/>
</dbReference>
<gene>
    <name evidence="4" type="ORF">IFM46972_03142</name>
</gene>
<dbReference type="InterPro" id="IPR039261">
    <property type="entry name" value="FNR_nucleotide-bd"/>
</dbReference>
<dbReference type="CDD" id="cd00207">
    <property type="entry name" value="fer2"/>
    <property type="match status" value="1"/>
</dbReference>
<accession>A0A8H3NJQ1</accession>
<dbReference type="PANTHER" id="PTHR30212:SF2">
    <property type="entry name" value="PROTEIN YIIM"/>
    <property type="match status" value="1"/>
</dbReference>
<dbReference type="InterPro" id="IPR001041">
    <property type="entry name" value="2Fe-2S_ferredoxin-type"/>
</dbReference>
<dbReference type="GO" id="GO:0051537">
    <property type="term" value="F:2 iron, 2 sulfur cluster binding"/>
    <property type="evidence" value="ECO:0007669"/>
    <property type="project" value="UniProtKB-KW"/>
</dbReference>
<protein>
    <submittedName>
        <fullName evidence="4">Phthalate dioxygenase reductase</fullName>
    </submittedName>
</protein>
<name>A0A8H3NJQ1_9EURO</name>
<dbReference type="Pfam" id="PF00111">
    <property type="entry name" value="Fer2"/>
    <property type="match status" value="1"/>
</dbReference>
<evidence type="ECO:0000313" key="4">
    <source>
        <dbReference type="EMBL" id="GFF31154.1"/>
    </source>
</evidence>
<dbReference type="EMBL" id="BLKC01000016">
    <property type="protein sequence ID" value="GFF31154.1"/>
    <property type="molecule type" value="Genomic_DNA"/>
</dbReference>
<dbReference type="GO" id="GO:0051213">
    <property type="term" value="F:dioxygenase activity"/>
    <property type="evidence" value="ECO:0007669"/>
    <property type="project" value="UniProtKB-KW"/>
</dbReference>
<evidence type="ECO:0000256" key="1">
    <source>
        <dbReference type="ARBA" id="ARBA00022714"/>
    </source>
</evidence>
<keyword evidence="2" id="KW-0411">Iron-sulfur</keyword>
<proteinExistence type="predicted"/>
<feature type="domain" description="2Fe-2S ferredoxin-type" evidence="3">
    <location>
        <begin position="167"/>
        <end position="254"/>
    </location>
</feature>
<dbReference type="PROSITE" id="PS00197">
    <property type="entry name" value="2FE2S_FER_1"/>
    <property type="match status" value="1"/>
</dbReference>
<evidence type="ECO:0000313" key="5">
    <source>
        <dbReference type="Proteomes" id="UP000465221"/>
    </source>
</evidence>
<reference evidence="4 5" key="1">
    <citation type="submission" date="2020-01" db="EMBL/GenBank/DDBJ databases">
        <title>Draft genome sequence of Aspergillus udagawae IFM 46972.</title>
        <authorList>
            <person name="Takahashi H."/>
            <person name="Yaguchi T."/>
        </authorList>
    </citation>
    <scope>NUCLEOTIDE SEQUENCE [LARGE SCALE GENOMIC DNA]</scope>
    <source>
        <strain evidence="4 5">IFM 46972</strain>
    </source>
</reference>
<dbReference type="AlphaFoldDB" id="A0A8H3NJQ1"/>
<evidence type="ECO:0000259" key="3">
    <source>
        <dbReference type="PROSITE" id="PS51085"/>
    </source>
</evidence>
<dbReference type="PROSITE" id="PS51085">
    <property type="entry name" value="2FE2S_FER_2"/>
    <property type="match status" value="1"/>
</dbReference>
<dbReference type="Gene3D" id="3.10.20.30">
    <property type="match status" value="1"/>
</dbReference>